<organism evidence="1 2">
    <name type="scientific">Mesorhizobium tianshanense</name>
    <dbReference type="NCBI Taxonomy" id="39844"/>
    <lineage>
        <taxon>Bacteria</taxon>
        <taxon>Pseudomonadati</taxon>
        <taxon>Pseudomonadota</taxon>
        <taxon>Alphaproteobacteria</taxon>
        <taxon>Hyphomicrobiales</taxon>
        <taxon>Phyllobacteriaceae</taxon>
        <taxon>Mesorhizobium</taxon>
    </lineage>
</organism>
<proteinExistence type="predicted"/>
<name>A0A562NQ27_9HYPH</name>
<keyword evidence="2" id="KW-1185">Reference proteome</keyword>
<dbReference type="RefSeq" id="WP_276316434.1">
    <property type="nucleotide sequence ID" value="NZ_BSPF01000137.1"/>
</dbReference>
<dbReference type="Proteomes" id="UP000317122">
    <property type="component" value="Unassembled WGS sequence"/>
</dbReference>
<dbReference type="AlphaFoldDB" id="A0A562NQ27"/>
<comment type="caution">
    <text evidence="1">The sequence shown here is derived from an EMBL/GenBank/DDBJ whole genome shotgun (WGS) entry which is preliminary data.</text>
</comment>
<gene>
    <name evidence="1" type="ORF">IQ26_03655</name>
</gene>
<dbReference type="EMBL" id="VLKT01000022">
    <property type="protein sequence ID" value="TWI34180.1"/>
    <property type="molecule type" value="Genomic_DNA"/>
</dbReference>
<sequence>MRGLPMALYAFDFPGHGSMVPGRAKRAFLRSTKITAKTTTKMV</sequence>
<accession>A0A562NQ27</accession>
<evidence type="ECO:0000313" key="1">
    <source>
        <dbReference type="EMBL" id="TWI34180.1"/>
    </source>
</evidence>
<reference evidence="1 2" key="1">
    <citation type="journal article" date="2015" name="Stand. Genomic Sci.">
        <title>Genomic Encyclopedia of Bacterial and Archaeal Type Strains, Phase III: the genomes of soil and plant-associated and newly described type strains.</title>
        <authorList>
            <person name="Whitman W.B."/>
            <person name="Woyke T."/>
            <person name="Klenk H.P."/>
            <person name="Zhou Y."/>
            <person name="Lilburn T.G."/>
            <person name="Beck B.J."/>
            <person name="De Vos P."/>
            <person name="Vandamme P."/>
            <person name="Eisen J.A."/>
            <person name="Garrity G."/>
            <person name="Hugenholtz P."/>
            <person name="Kyrpides N.C."/>
        </authorList>
    </citation>
    <scope>NUCLEOTIDE SEQUENCE [LARGE SCALE GENOMIC DNA]</scope>
    <source>
        <strain evidence="1 2">CGMCC 1.2546</strain>
    </source>
</reference>
<protein>
    <submittedName>
        <fullName evidence="1">Uncharacterized protein</fullName>
    </submittedName>
</protein>
<evidence type="ECO:0000313" key="2">
    <source>
        <dbReference type="Proteomes" id="UP000317122"/>
    </source>
</evidence>